<keyword evidence="1" id="KW-0472">Membrane</keyword>
<feature type="transmembrane region" description="Helical" evidence="1">
    <location>
        <begin position="28"/>
        <end position="45"/>
    </location>
</feature>
<feature type="transmembrane region" description="Helical" evidence="1">
    <location>
        <begin position="240"/>
        <end position="262"/>
    </location>
</feature>
<organism evidence="2 3">
    <name type="scientific">Dendrothele bispora (strain CBS 962.96)</name>
    <dbReference type="NCBI Taxonomy" id="1314807"/>
    <lineage>
        <taxon>Eukaryota</taxon>
        <taxon>Fungi</taxon>
        <taxon>Dikarya</taxon>
        <taxon>Basidiomycota</taxon>
        <taxon>Agaricomycotina</taxon>
        <taxon>Agaricomycetes</taxon>
        <taxon>Agaricomycetidae</taxon>
        <taxon>Agaricales</taxon>
        <taxon>Agaricales incertae sedis</taxon>
        <taxon>Dendrothele</taxon>
    </lineage>
</organism>
<reference evidence="2 3" key="1">
    <citation type="journal article" date="2019" name="Nat. Ecol. Evol.">
        <title>Megaphylogeny resolves global patterns of mushroom evolution.</title>
        <authorList>
            <person name="Varga T."/>
            <person name="Krizsan K."/>
            <person name="Foldi C."/>
            <person name="Dima B."/>
            <person name="Sanchez-Garcia M."/>
            <person name="Sanchez-Ramirez S."/>
            <person name="Szollosi G.J."/>
            <person name="Szarkandi J.G."/>
            <person name="Papp V."/>
            <person name="Albert L."/>
            <person name="Andreopoulos W."/>
            <person name="Angelini C."/>
            <person name="Antonin V."/>
            <person name="Barry K.W."/>
            <person name="Bougher N.L."/>
            <person name="Buchanan P."/>
            <person name="Buyck B."/>
            <person name="Bense V."/>
            <person name="Catcheside P."/>
            <person name="Chovatia M."/>
            <person name="Cooper J."/>
            <person name="Damon W."/>
            <person name="Desjardin D."/>
            <person name="Finy P."/>
            <person name="Geml J."/>
            <person name="Haridas S."/>
            <person name="Hughes K."/>
            <person name="Justo A."/>
            <person name="Karasinski D."/>
            <person name="Kautmanova I."/>
            <person name="Kiss B."/>
            <person name="Kocsube S."/>
            <person name="Kotiranta H."/>
            <person name="LaButti K.M."/>
            <person name="Lechner B.E."/>
            <person name="Liimatainen K."/>
            <person name="Lipzen A."/>
            <person name="Lukacs Z."/>
            <person name="Mihaltcheva S."/>
            <person name="Morgado L.N."/>
            <person name="Niskanen T."/>
            <person name="Noordeloos M.E."/>
            <person name="Ohm R.A."/>
            <person name="Ortiz-Santana B."/>
            <person name="Ovrebo C."/>
            <person name="Racz N."/>
            <person name="Riley R."/>
            <person name="Savchenko A."/>
            <person name="Shiryaev A."/>
            <person name="Soop K."/>
            <person name="Spirin V."/>
            <person name="Szebenyi C."/>
            <person name="Tomsovsky M."/>
            <person name="Tulloss R.E."/>
            <person name="Uehling J."/>
            <person name="Grigoriev I.V."/>
            <person name="Vagvolgyi C."/>
            <person name="Papp T."/>
            <person name="Martin F.M."/>
            <person name="Miettinen O."/>
            <person name="Hibbett D.S."/>
            <person name="Nagy L.G."/>
        </authorList>
    </citation>
    <scope>NUCLEOTIDE SEQUENCE [LARGE SCALE GENOMIC DNA]</scope>
    <source>
        <strain evidence="2 3">CBS 962.96</strain>
    </source>
</reference>
<evidence type="ECO:0000256" key="1">
    <source>
        <dbReference type="SAM" id="Phobius"/>
    </source>
</evidence>
<proteinExistence type="predicted"/>
<feature type="transmembrane region" description="Helical" evidence="1">
    <location>
        <begin position="268"/>
        <end position="285"/>
    </location>
</feature>
<gene>
    <name evidence="2" type="ORF">K435DRAFT_841115</name>
</gene>
<keyword evidence="1" id="KW-0812">Transmembrane</keyword>
<feature type="transmembrane region" description="Helical" evidence="1">
    <location>
        <begin position="175"/>
        <end position="196"/>
    </location>
</feature>
<name>A0A4S8LQH2_DENBC</name>
<feature type="transmembrane region" description="Helical" evidence="1">
    <location>
        <begin position="66"/>
        <end position="87"/>
    </location>
</feature>
<feature type="transmembrane region" description="Helical" evidence="1">
    <location>
        <begin position="133"/>
        <end position="155"/>
    </location>
</feature>
<evidence type="ECO:0000313" key="2">
    <source>
        <dbReference type="EMBL" id="THU91233.1"/>
    </source>
</evidence>
<dbReference type="EMBL" id="ML179312">
    <property type="protein sequence ID" value="THU91233.1"/>
    <property type="molecule type" value="Genomic_DNA"/>
</dbReference>
<feature type="transmembrane region" description="Helical" evidence="1">
    <location>
        <begin position="99"/>
        <end position="121"/>
    </location>
</feature>
<dbReference type="AlphaFoldDB" id="A0A4S8LQH2"/>
<dbReference type="Proteomes" id="UP000297245">
    <property type="component" value="Unassembled WGS sequence"/>
</dbReference>
<accession>A0A4S8LQH2</accession>
<protein>
    <submittedName>
        <fullName evidence="2">Uncharacterized protein</fullName>
    </submittedName>
</protein>
<sequence>MYNDTVTSPLVPRDMGLSPEALTLEIEVTIYVLLVSAGMLIWDTVSNLGDDYRMLANLEWTLRKSISITVYIVSRLSALGLLATGLIMGPLRANLDCHIAGIFLEFFFFIVISTTTGLFALRVRAIFNGRPLIQAAFLALWMGTAGSCVLAFFVLGSSSNPDKSVSSCILVERKISLGLIIAVMAMVHDTAVFLGVSYQMYHYHRLFGGNTSSSRRVKILVTNGKDLPPLMKSLLHDGQMYYLISLFFEIVVVILLLVPGLGPYYRCFILPAHLVIVNAIACLVFRNVQLGRYKKEAVYSNHSATTSSSLFSSDATLETVRFASNGRTTNGTGLRSQELTEMANLKSNDSVNSESIQAGTSIV</sequence>
<keyword evidence="1" id="KW-1133">Transmembrane helix</keyword>
<keyword evidence="3" id="KW-1185">Reference proteome</keyword>
<dbReference type="OrthoDB" id="3038990at2759"/>
<evidence type="ECO:0000313" key="3">
    <source>
        <dbReference type="Proteomes" id="UP000297245"/>
    </source>
</evidence>